<gene>
    <name evidence="5" type="ORF">Rhe02_15410</name>
</gene>
<feature type="domain" description="HTH arsR-type" evidence="4">
    <location>
        <begin position="12"/>
        <end position="106"/>
    </location>
</feature>
<dbReference type="Proteomes" id="UP000612899">
    <property type="component" value="Unassembled WGS sequence"/>
</dbReference>
<evidence type="ECO:0000313" key="6">
    <source>
        <dbReference type="Proteomes" id="UP000612899"/>
    </source>
</evidence>
<proteinExistence type="predicted"/>
<evidence type="ECO:0000256" key="3">
    <source>
        <dbReference type="ARBA" id="ARBA00023163"/>
    </source>
</evidence>
<keyword evidence="3" id="KW-0804">Transcription</keyword>
<sequence length="124" mass="13675">MPVSHVAPLLPATPDGVDTMAKFFRALGDPTRLRLLEFLLYEEHSVTECVEYIGLSQGRISTHLACLADCGYIQVRRTGRHAFYRVTDARVAELVTLAQAFAQDNCDALAACQRISATNHKEPA</sequence>
<keyword evidence="2" id="KW-0238">DNA-binding</keyword>
<dbReference type="PROSITE" id="PS50987">
    <property type="entry name" value="HTH_ARSR_2"/>
    <property type="match status" value="1"/>
</dbReference>
<dbReference type="Pfam" id="PF01022">
    <property type="entry name" value="HTH_5"/>
    <property type="match status" value="1"/>
</dbReference>
<protein>
    <submittedName>
        <fullName evidence="5">Mercury resistance operon repressor MerR</fullName>
    </submittedName>
</protein>
<dbReference type="SMART" id="SM00418">
    <property type="entry name" value="HTH_ARSR"/>
    <property type="match status" value="1"/>
</dbReference>
<dbReference type="EMBL" id="BONY01000007">
    <property type="protein sequence ID" value="GIH03474.1"/>
    <property type="molecule type" value="Genomic_DNA"/>
</dbReference>
<organism evidence="5 6">
    <name type="scientific">Rhizocola hellebori</name>
    <dbReference type="NCBI Taxonomy" id="1392758"/>
    <lineage>
        <taxon>Bacteria</taxon>
        <taxon>Bacillati</taxon>
        <taxon>Actinomycetota</taxon>
        <taxon>Actinomycetes</taxon>
        <taxon>Micromonosporales</taxon>
        <taxon>Micromonosporaceae</taxon>
        <taxon>Rhizocola</taxon>
    </lineage>
</organism>
<evidence type="ECO:0000256" key="1">
    <source>
        <dbReference type="ARBA" id="ARBA00023015"/>
    </source>
</evidence>
<dbReference type="CDD" id="cd00090">
    <property type="entry name" value="HTH_ARSR"/>
    <property type="match status" value="1"/>
</dbReference>
<dbReference type="PANTHER" id="PTHR33154">
    <property type="entry name" value="TRANSCRIPTIONAL REGULATOR, ARSR FAMILY"/>
    <property type="match status" value="1"/>
</dbReference>
<evidence type="ECO:0000313" key="5">
    <source>
        <dbReference type="EMBL" id="GIH03474.1"/>
    </source>
</evidence>
<evidence type="ECO:0000256" key="2">
    <source>
        <dbReference type="ARBA" id="ARBA00023125"/>
    </source>
</evidence>
<dbReference type="InterPro" id="IPR051081">
    <property type="entry name" value="HTH_MetalResp_TranReg"/>
</dbReference>
<dbReference type="PANTHER" id="PTHR33154:SF36">
    <property type="entry name" value="TRANSCRIPTIONAL REGULATOR"/>
    <property type="match status" value="1"/>
</dbReference>
<dbReference type="SUPFAM" id="SSF46785">
    <property type="entry name" value="Winged helix' DNA-binding domain"/>
    <property type="match status" value="1"/>
</dbReference>
<name>A0A8J3VDD6_9ACTN</name>
<comment type="caution">
    <text evidence="5">The sequence shown here is derived from an EMBL/GenBank/DDBJ whole genome shotgun (WGS) entry which is preliminary data.</text>
</comment>
<dbReference type="AlphaFoldDB" id="A0A8J3VDD6"/>
<keyword evidence="1" id="KW-0805">Transcription regulation</keyword>
<dbReference type="GO" id="GO:0003677">
    <property type="term" value="F:DNA binding"/>
    <property type="evidence" value="ECO:0007669"/>
    <property type="project" value="UniProtKB-KW"/>
</dbReference>
<dbReference type="PRINTS" id="PR00778">
    <property type="entry name" value="HTHARSR"/>
</dbReference>
<reference evidence="5" key="1">
    <citation type="submission" date="2021-01" db="EMBL/GenBank/DDBJ databases">
        <title>Whole genome shotgun sequence of Rhizocola hellebori NBRC 109834.</title>
        <authorList>
            <person name="Komaki H."/>
            <person name="Tamura T."/>
        </authorList>
    </citation>
    <scope>NUCLEOTIDE SEQUENCE</scope>
    <source>
        <strain evidence="5">NBRC 109834</strain>
    </source>
</reference>
<dbReference type="GO" id="GO:0003700">
    <property type="term" value="F:DNA-binding transcription factor activity"/>
    <property type="evidence" value="ECO:0007669"/>
    <property type="project" value="InterPro"/>
</dbReference>
<dbReference type="NCBIfam" id="NF033788">
    <property type="entry name" value="HTH_metalloreg"/>
    <property type="match status" value="1"/>
</dbReference>
<dbReference type="RefSeq" id="WP_203907380.1">
    <property type="nucleotide sequence ID" value="NZ_BONY01000007.1"/>
</dbReference>
<dbReference type="InterPro" id="IPR036390">
    <property type="entry name" value="WH_DNA-bd_sf"/>
</dbReference>
<dbReference type="InterPro" id="IPR036388">
    <property type="entry name" value="WH-like_DNA-bd_sf"/>
</dbReference>
<dbReference type="InterPro" id="IPR011991">
    <property type="entry name" value="ArsR-like_HTH"/>
</dbReference>
<evidence type="ECO:0000259" key="4">
    <source>
        <dbReference type="PROSITE" id="PS50987"/>
    </source>
</evidence>
<keyword evidence="6" id="KW-1185">Reference proteome</keyword>
<dbReference type="Gene3D" id="1.10.10.10">
    <property type="entry name" value="Winged helix-like DNA-binding domain superfamily/Winged helix DNA-binding domain"/>
    <property type="match status" value="1"/>
</dbReference>
<accession>A0A8J3VDD6</accession>
<dbReference type="InterPro" id="IPR001845">
    <property type="entry name" value="HTH_ArsR_DNA-bd_dom"/>
</dbReference>